<dbReference type="InterPro" id="IPR003107">
    <property type="entry name" value="HAT"/>
</dbReference>
<feature type="repeat" description="TPR" evidence="1">
    <location>
        <begin position="435"/>
        <end position="468"/>
    </location>
</feature>
<dbReference type="InterPro" id="IPR019734">
    <property type="entry name" value="TPR_rpt"/>
</dbReference>
<proteinExistence type="predicted"/>
<sequence length="587" mass="66725">MVNADHIVKRVIATGALALLLAVLSFDLQAQGKKKKSREGVPNEISENDRFQAEYYFVEGEKFFMLEDYAKAYELFSLSNDIDPKSSGVHYKMAQILAESGDFEKALTHANEAIKLDSDNKYYFLLTAEIYTNMSNFQEAASLYERMISTLPNNESYLFDLAALYIYQDKLDKALDVYNRAEDFFGVLEEITYQKQQIFIQQGKIDLAIAEGQKLIETYPDESDYKLTLAEVLISNQKEKEAIPYLEAVLRDNPSNAQASVRLSEIYRKSGQTEKAMESLHNAFSNPSLNVNAKVQLLAGYIAQLPNPELETAAKELAVDLIEAHPDNVDAQAISGDLEFRLGNKEKARGFYLRALELDNTNYNLWQNVISIEMELEDYQGAAQHAEQAIEIFPNQALLYYFGGTAYLVKKDYRKAVNNLEAGKKLAMSDPDLSGFIIGQLGDAYNGLEDYPKSDAAYEEALKINSDNDYVLNNYSYYLSLRKEKLDRALELSKRLVEKNPDNGTYLDTHAWVLYVRGDYKESKFYLEKALADAENVSGTIVEHYGDVLFRLGKIDDAVEQWKKAKSMKDTTKLIDKKIADRKLYEE</sequence>
<dbReference type="Pfam" id="PF14559">
    <property type="entry name" value="TPR_19"/>
    <property type="match status" value="2"/>
</dbReference>
<feature type="repeat" description="TPR" evidence="1">
    <location>
        <begin position="87"/>
        <end position="120"/>
    </location>
</feature>
<dbReference type="SMART" id="SM00028">
    <property type="entry name" value="TPR"/>
    <property type="match status" value="11"/>
</dbReference>
<organism evidence="2 3">
    <name type="scientific">Imperialibacter roseus</name>
    <dbReference type="NCBI Taxonomy" id="1324217"/>
    <lineage>
        <taxon>Bacteria</taxon>
        <taxon>Pseudomonadati</taxon>
        <taxon>Bacteroidota</taxon>
        <taxon>Cytophagia</taxon>
        <taxon>Cytophagales</taxon>
        <taxon>Flammeovirgaceae</taxon>
        <taxon>Imperialibacter</taxon>
    </lineage>
</organism>
<gene>
    <name evidence="2" type="ORF">RT717_20905</name>
</gene>
<dbReference type="RefSeq" id="WP_317488297.1">
    <property type="nucleotide sequence ID" value="NZ_CP136051.1"/>
</dbReference>
<accession>A0ABZ0IKI7</accession>
<feature type="repeat" description="TPR" evidence="1">
    <location>
        <begin position="121"/>
        <end position="154"/>
    </location>
</feature>
<feature type="repeat" description="TPR" evidence="1">
    <location>
        <begin position="53"/>
        <end position="86"/>
    </location>
</feature>
<dbReference type="Proteomes" id="UP001302349">
    <property type="component" value="Chromosome"/>
</dbReference>
<dbReference type="InterPro" id="IPR011990">
    <property type="entry name" value="TPR-like_helical_dom_sf"/>
</dbReference>
<evidence type="ECO:0000313" key="3">
    <source>
        <dbReference type="Proteomes" id="UP001302349"/>
    </source>
</evidence>
<dbReference type="PROSITE" id="PS50005">
    <property type="entry name" value="TPR"/>
    <property type="match status" value="4"/>
</dbReference>
<evidence type="ECO:0000256" key="1">
    <source>
        <dbReference type="PROSITE-ProRule" id="PRU00339"/>
    </source>
</evidence>
<protein>
    <submittedName>
        <fullName evidence="2">Tetratricopeptide repeat protein</fullName>
    </submittedName>
</protein>
<keyword evidence="3" id="KW-1185">Reference proteome</keyword>
<dbReference type="PANTHER" id="PTHR12558:SF44">
    <property type="entry name" value="TETRATRICOPEPTIDE REPEAT-CONTAINING PROTEIN"/>
    <property type="match status" value="1"/>
</dbReference>
<dbReference type="Gene3D" id="1.25.40.10">
    <property type="entry name" value="Tetratricopeptide repeat domain"/>
    <property type="match status" value="3"/>
</dbReference>
<dbReference type="PANTHER" id="PTHR12558">
    <property type="entry name" value="CELL DIVISION CYCLE 16,23,27"/>
    <property type="match status" value="1"/>
</dbReference>
<dbReference type="SMART" id="SM00386">
    <property type="entry name" value="HAT"/>
    <property type="match status" value="3"/>
</dbReference>
<name>A0ABZ0IKI7_9BACT</name>
<keyword evidence="1" id="KW-0802">TPR repeat</keyword>
<dbReference type="Pfam" id="PF13181">
    <property type="entry name" value="TPR_8"/>
    <property type="match status" value="1"/>
</dbReference>
<reference evidence="2 3" key="1">
    <citation type="journal article" date="2023" name="Microbiol. Resour. Announc.">
        <title>Complete Genome Sequence of Imperialibacter roseus strain P4T.</title>
        <authorList>
            <person name="Tizabi D.R."/>
            <person name="Bachvaroff T."/>
            <person name="Hill R.T."/>
        </authorList>
    </citation>
    <scope>NUCLEOTIDE SEQUENCE [LARGE SCALE GENOMIC DNA]</scope>
    <source>
        <strain evidence="2 3">P4T</strain>
    </source>
</reference>
<dbReference type="Pfam" id="PF13432">
    <property type="entry name" value="TPR_16"/>
    <property type="match status" value="1"/>
</dbReference>
<dbReference type="EMBL" id="CP136051">
    <property type="protein sequence ID" value="WOK05538.1"/>
    <property type="molecule type" value="Genomic_DNA"/>
</dbReference>
<dbReference type="SUPFAM" id="SSF48452">
    <property type="entry name" value="TPR-like"/>
    <property type="match status" value="2"/>
</dbReference>
<evidence type="ECO:0000313" key="2">
    <source>
        <dbReference type="EMBL" id="WOK05538.1"/>
    </source>
</evidence>